<evidence type="ECO:0000256" key="3">
    <source>
        <dbReference type="PROSITE-ProRule" id="PRU00087"/>
    </source>
</evidence>
<dbReference type="Gene3D" id="2.60.120.200">
    <property type="match status" value="3"/>
</dbReference>
<gene>
    <name evidence="6" type="ORF">HKI87_17g85750</name>
</gene>
<dbReference type="InterPro" id="IPR056737">
    <property type="entry name" value="Beta-prop_ATRN-MKLN-like"/>
</dbReference>
<dbReference type="InterPro" id="IPR015915">
    <property type="entry name" value="Kelch-typ_b-propeller"/>
</dbReference>
<dbReference type="SUPFAM" id="SSF49899">
    <property type="entry name" value="Concanavalin A-like lectins/glucanases"/>
    <property type="match status" value="4"/>
</dbReference>
<evidence type="ECO:0000259" key="5">
    <source>
        <dbReference type="Pfam" id="PF24981"/>
    </source>
</evidence>
<evidence type="ECO:0000256" key="1">
    <source>
        <dbReference type="ARBA" id="ARBA00022441"/>
    </source>
</evidence>
<dbReference type="Gene3D" id="2.60.40.10">
    <property type="entry name" value="Immunoglobulins"/>
    <property type="match status" value="2"/>
</dbReference>
<evidence type="ECO:0000256" key="2">
    <source>
        <dbReference type="ARBA" id="ARBA00022737"/>
    </source>
</evidence>
<sequence length="3272" mass="346913">MADREVSKRRFVPAPLALAAWLLVLACSLAPAPALADGHFRYGTLSWAPSASGTENAVDFTLQVAYKKTYVWGGGLESWKENDDTPGSGFRNLAQAAAEDKAACDAWDKSGPRPEACLALTISPEVGHVIKFPAKALPSEGQCSDPLELAPTSNGCLPWAEAYGFYAGDGASKDVEVTVTESTSDVLSPLQNYIVGSGVFTHGYASPDNGGEAWVAHFSGGGRDSNLANNAGGRFRIETTVKIGAGARSPTASFIPIVPIPKTSGTAAQFQILAYDLSDLTKALTARDATAAEYGGVFGYAGQTTLSAANSPGKTAGISVAASTGLVTFDTDSKAAGLYNQVVMIENADSKIAVDFTMYVYEPVSFCHADCVTTAGLATFADADGIYGGCTICSNGAQSDYNLCTPVFGSQGCPGEGDTLTGVTPSEASCVANRPPQFVTPTPGIDDEGAASPAYPARTVVTANAGSDVTFEIAAEDPDSCSELEIRLVNPPKNAALMNVSAFEHQTTGRPSTRAIFVWPAPSVEARLDDRPKDSVVCFHAIDKYATSALASAYLHCVEVKIQAAPARTEQVLARFGCHMGLLWSPPIDSFATKGRFCFFDKSSVFGEVDSYTKHCSGADYEHKNWHNAYVSIEECGQDACPGKLFVDGKEVKNFTTSWGPQDCTKPLDVSAANGVYSPQSESKETSVCADPNCASCVSSMRIGAGCANEHNTFAHFDGYVDEVVIYNTTVGRAQIAQQLFHLPGHLPIDDFAVGARSDDIHEGVLAWYRFNDACEAAVETKTSSSSSSRRRLLEAPFSDQLTSYKKYLARDEWHNRYHGSAYAVGSLATPFKYVGAPWQTPTLSTQIVTTNAGGGSSLSGGSTLDLEATGVAMSPFLRCVVLNKDNAHVRPEHMAAAGSASDMPADTFTNEYSFYSRSYQAGTTMAALSADGYTGYVTCNLPKVPLGRYQIGVSNNEGLTSGLALFGDVKDRHITISGQSYMEIQTEISGEYTIAAWFRPGSEPATQYLFSMVDGQNQLDTAVYIESGQITGLKDKFDMPIGQIDSLQDWHHIVFTTSFEGLTKTGARIYVDGKLESDMTGGASGGQTLVFQKFYVGGLPSSVDPFSGQVELDELVIMRGSVDTLLAQDPNFFDTIRYSLPVDYAAKFQEKYAYVKDYIKFDRAPPVSTAGNIDQSTLITVLGSASYAQYNPAWAPPVVLQVNPSQGPVSGGTSLQVSVRNLPDVHYLSIKGHDLVCVFYADRTESNFTYAGTERIDGKTPSMSIAFENPSPGFYAAEATKVGSNAVSCDAPAQSSPGEVRVVVLPKIPSGVYANYSAYYVSRSAGYRYELPVTKCRGDGKSAKNQTLDEFSVSFGYQMGAWVKPEGDHQDGTVVSVAKSGRELAAIVMEGGQLAYRDDGILTARPIVAGAAAAGQDWVFAEVAVDVDGQGTLSLNGTVVSEFTTTSRPEVGSLASVCGGSFTGLVHGLSVGNVGVGVSGSSFDYIESEPAYAQAVTTQQVCASQGATLYNVTAHLVGYRRSAMERQGAASSQHESRWYSSGHGGWVAEPGFAQAASAGTLVFWARIEEPGIQSGHSMFAYTASGRGFRGPRELTEVEMSLPGAGGNWLKKVREKGFAAALPNSLVGDQYLFDKELDPCEVRNLFESNAYSLRMGGLGGGLSADVDGGAFAQAFKVSMLVWPEEEGKNYQLVSSDALKISIDLGHVSVVLRDSAAECKCEPCSDVREFSSSVPAVSGRWSRLEVAYDGKRISVYLNGNEMDYADFETESFPGSNSPTRLELFSNFKGYVNALRIDKGVASGQEKYVCPLEPSEASTVHFFDFDFPFSGSEIPDLADEDVVLHNPGNEAAPTPVVSAQPETSLLSVSGDLQTISGQEACFRVEAYTACGHHYGGSMQPDFAVAFDDEEVTIRSVFDHQDGALEVCYSSLVCGTFGYKVSHSGALVKQGEVQVVAGSFHAPSTLVQAPSECENVEQSIVITARDANGCVLPDYSVQFEVDFVGPSTPVAAVTAAPDLGPGVYRATYVPVAQGSYQVKVTSAGEAAGSVQCTSHCEGHSLRVDGYGGVQIDEGSAHSPLDLAGAAFTAAAWVRRGPIGNAPAAQAEEGVEEAAGVGRRRLQQISATANPPPASDHYVLFKGAASDVGQDVRGYFLGFSADWTELKAGVYVENEVSLTQKGEYRVVATSDGLTALAVEQDLGSDDGWVHVACVYDGLSLKLYVGGLLRSEAAFADTRFGFANAETRPLTVGANFAGEIDEVLLTQRAMSAEELAGLMYCPVDATSPGVETAAYLPFNEGGLALKQTAVFRGLGAVVSGSFDAAGHDGRTAFGRSRPGSKVGVKVDGILSTFSASSVEASAGEVVTTMANLRDECGFAFVQDTSQYMQSLVQPFQYNNFRSIVQEFGSDRELGVQTTLQGATYTYHASQATTGSCASQAHHSIAFDLTMAGDYSVEHKVVESPFPNLVLVSLGKVDVHVSSAANFSTSTSDISGASLAQVGKPGFFLVTLRDGYGNVASGSGRQVALSSDSEGFKTNFGEHILPGVYKVNYVTTMAAPAGGYLIKCTVDGTELDASFQLNTESPQPLELWTVGGPAAAHSQAASLASSTAIAFSGLDSSGSVEGANFLAFLNQNGLPEYSFNIFDLESMTFNVNVDDSDNGTEYETPRPRPWPGWTAVNPNAPNIDNPVGLGTSLEGVAASVTVSGGAKSDGTYVEEAQRLKFDPSGRFYHKHLRLALTDPSGDVSLIEVNTAALPEVAPDCSGIAFVSEDGKLLEHYLHPYPGCKDEKTKFYVSGATSTTTMHYDSDSPSRSDPGLFGGLVMDMEDASSFRDAAFSGSGSLHLTGGRALQVTIEGQDALGPRFTVQAEFYDGMGPGTHFMNVSTPSGDFVTIGTDSGYSGSYVMRSSLSQEPEVLWSFRSRGWHTFSLVCDASGLRGMVDGSVRALQPADAHQGFVPRAVTLLPSHELSPVLWDQFFFTNKTVVPSEVTGGTSYTDAAYLEGSEWEAVSPTGFGPRASTGGQTVTDSASTVMYDFGGSRSGHVSGSVFALDLGADKWNFVEPRGPQPEPRTGYSACQSGDLVYVFGGRNALGQVLDDLWAFDTKAKRWTEETPKTFVVDGGLYSTAQLGGSYGHTCSVRDGQLVLFGGLAKATGKATNGVAILDLSTYQWRAGASKPAARMSHSAVVDPVSGSIFIFGGITENGAELLDAWEFDLDGNRWKQLSYRSSLPVVDGRGGIFNHGAVLVNGKLLTFGGQSYGQARAGNLALQLYNIRR</sequence>
<dbReference type="InterPro" id="IPR006311">
    <property type="entry name" value="TAT_signal"/>
</dbReference>
<dbReference type="PANTHER" id="PTHR46093">
    <property type="entry name" value="ACYL-COA-BINDING DOMAIN-CONTAINING PROTEIN 5"/>
    <property type="match status" value="1"/>
</dbReference>
<organism evidence="6 7">
    <name type="scientific">Chloropicon roscoffensis</name>
    <dbReference type="NCBI Taxonomy" id="1461544"/>
    <lineage>
        <taxon>Eukaryota</taxon>
        <taxon>Viridiplantae</taxon>
        <taxon>Chlorophyta</taxon>
        <taxon>Chloropicophyceae</taxon>
        <taxon>Chloropicales</taxon>
        <taxon>Chloropicaceae</taxon>
        <taxon>Chloropicon</taxon>
    </lineage>
</organism>
<dbReference type="PROSITE" id="PS50194">
    <property type="entry name" value="FILAMIN_REPEAT"/>
    <property type="match status" value="1"/>
</dbReference>
<dbReference type="Proteomes" id="UP001472866">
    <property type="component" value="Chromosome 17"/>
</dbReference>
<feature type="domain" description="Attractin/MKLN-like beta-propeller" evidence="5">
    <location>
        <begin position="3029"/>
        <end position="3257"/>
    </location>
</feature>
<feature type="repeat" description="Filamin" evidence="3">
    <location>
        <begin position="1995"/>
        <end position="2042"/>
    </location>
</feature>
<dbReference type="SUPFAM" id="SSF81296">
    <property type="entry name" value="E set domains"/>
    <property type="match status" value="1"/>
</dbReference>
<feature type="signal peptide" evidence="4">
    <location>
        <begin position="1"/>
        <end position="36"/>
    </location>
</feature>
<dbReference type="SMART" id="SM00612">
    <property type="entry name" value="Kelch"/>
    <property type="match status" value="4"/>
</dbReference>
<keyword evidence="4" id="KW-0732">Signal</keyword>
<evidence type="ECO:0000313" key="7">
    <source>
        <dbReference type="Proteomes" id="UP001472866"/>
    </source>
</evidence>
<dbReference type="Pfam" id="PF13385">
    <property type="entry name" value="Laminin_G_3"/>
    <property type="match status" value="2"/>
</dbReference>
<dbReference type="Gene3D" id="2.120.10.80">
    <property type="entry name" value="Kelch-type beta propeller"/>
    <property type="match status" value="2"/>
</dbReference>
<reference evidence="6 7" key="1">
    <citation type="submission" date="2024-03" db="EMBL/GenBank/DDBJ databases">
        <title>Complete genome sequence of the green alga Chloropicon roscoffensis RCC1871.</title>
        <authorList>
            <person name="Lemieux C."/>
            <person name="Pombert J.-F."/>
            <person name="Otis C."/>
            <person name="Turmel M."/>
        </authorList>
    </citation>
    <scope>NUCLEOTIDE SEQUENCE [LARGE SCALE GENOMIC DNA]</scope>
    <source>
        <strain evidence="6 7">RCC1871</strain>
    </source>
</reference>
<dbReference type="InterPro" id="IPR006652">
    <property type="entry name" value="Kelch_1"/>
</dbReference>
<keyword evidence="2" id="KW-0677">Repeat</keyword>
<dbReference type="EMBL" id="CP151517">
    <property type="protein sequence ID" value="WZN67003.1"/>
    <property type="molecule type" value="Genomic_DNA"/>
</dbReference>
<dbReference type="InterPro" id="IPR013783">
    <property type="entry name" value="Ig-like_fold"/>
</dbReference>
<dbReference type="PANTHER" id="PTHR46093:SF18">
    <property type="entry name" value="FIBRONECTIN TYPE-III DOMAIN-CONTAINING PROTEIN"/>
    <property type="match status" value="1"/>
</dbReference>
<dbReference type="PROSITE" id="PS51257">
    <property type="entry name" value="PROKAR_LIPOPROTEIN"/>
    <property type="match status" value="1"/>
</dbReference>
<feature type="chain" id="PRO_5043567823" description="Attractin/MKLN-like beta-propeller domain-containing protein" evidence="4">
    <location>
        <begin position="37"/>
        <end position="3272"/>
    </location>
</feature>
<keyword evidence="7" id="KW-1185">Reference proteome</keyword>
<keyword evidence="1" id="KW-0880">Kelch repeat</keyword>
<name>A0AAX4PMN4_9CHLO</name>
<dbReference type="InterPro" id="IPR017868">
    <property type="entry name" value="Filamin/ABP280_repeat-like"/>
</dbReference>
<dbReference type="SUPFAM" id="SSF117281">
    <property type="entry name" value="Kelch motif"/>
    <property type="match status" value="1"/>
</dbReference>
<dbReference type="PROSITE" id="PS51318">
    <property type="entry name" value="TAT"/>
    <property type="match status" value="1"/>
</dbReference>
<evidence type="ECO:0000313" key="6">
    <source>
        <dbReference type="EMBL" id="WZN67003.1"/>
    </source>
</evidence>
<dbReference type="Pfam" id="PF24981">
    <property type="entry name" value="Beta-prop_ATRN-LZTR1"/>
    <property type="match status" value="1"/>
</dbReference>
<accession>A0AAX4PMN4</accession>
<dbReference type="InterPro" id="IPR013320">
    <property type="entry name" value="ConA-like_dom_sf"/>
</dbReference>
<evidence type="ECO:0000256" key="4">
    <source>
        <dbReference type="SAM" id="SignalP"/>
    </source>
</evidence>
<dbReference type="InterPro" id="IPR014756">
    <property type="entry name" value="Ig_E-set"/>
</dbReference>
<protein>
    <recommendedName>
        <fullName evidence="5">Attractin/MKLN-like beta-propeller domain-containing protein</fullName>
    </recommendedName>
</protein>
<proteinExistence type="predicted"/>